<dbReference type="Pfam" id="PF00078">
    <property type="entry name" value="RVT_1"/>
    <property type="match status" value="1"/>
</dbReference>
<dbReference type="EMBL" id="GBRH01228209">
    <property type="protein sequence ID" value="JAD69686.1"/>
    <property type="molecule type" value="Transcribed_RNA"/>
</dbReference>
<dbReference type="PANTHER" id="PTHR24559:SF452">
    <property type="entry name" value="INTEGRASE CATALYTIC DOMAIN-CONTAINING PROTEIN"/>
    <property type="match status" value="1"/>
</dbReference>
<evidence type="ECO:0000313" key="2">
    <source>
        <dbReference type="EMBL" id="JAD69686.1"/>
    </source>
</evidence>
<dbReference type="CDD" id="cd01647">
    <property type="entry name" value="RT_LTR"/>
    <property type="match status" value="1"/>
</dbReference>
<evidence type="ECO:0000259" key="1">
    <source>
        <dbReference type="Pfam" id="PF00078"/>
    </source>
</evidence>
<organism evidence="2">
    <name type="scientific">Arundo donax</name>
    <name type="common">Giant reed</name>
    <name type="synonym">Donax arundinaceus</name>
    <dbReference type="NCBI Taxonomy" id="35708"/>
    <lineage>
        <taxon>Eukaryota</taxon>
        <taxon>Viridiplantae</taxon>
        <taxon>Streptophyta</taxon>
        <taxon>Embryophyta</taxon>
        <taxon>Tracheophyta</taxon>
        <taxon>Spermatophyta</taxon>
        <taxon>Magnoliopsida</taxon>
        <taxon>Liliopsida</taxon>
        <taxon>Poales</taxon>
        <taxon>Poaceae</taxon>
        <taxon>PACMAD clade</taxon>
        <taxon>Arundinoideae</taxon>
        <taxon>Arundineae</taxon>
        <taxon>Arundo</taxon>
    </lineage>
</organism>
<reference evidence="2" key="1">
    <citation type="submission" date="2014-09" db="EMBL/GenBank/DDBJ databases">
        <authorList>
            <person name="Magalhaes I.L.F."/>
            <person name="Oliveira U."/>
            <person name="Santos F.R."/>
            <person name="Vidigal T.H.D.A."/>
            <person name="Brescovit A.D."/>
            <person name="Santos A.J."/>
        </authorList>
    </citation>
    <scope>NUCLEOTIDE SEQUENCE</scope>
    <source>
        <tissue evidence="2">Shoot tissue taken approximately 20 cm above the soil surface</tissue>
    </source>
</reference>
<accession>A0A0A9C297</accession>
<dbReference type="PANTHER" id="PTHR24559">
    <property type="entry name" value="TRANSPOSON TY3-I GAG-POL POLYPROTEIN"/>
    <property type="match status" value="1"/>
</dbReference>
<dbReference type="InterPro" id="IPR043502">
    <property type="entry name" value="DNA/RNA_pol_sf"/>
</dbReference>
<dbReference type="InterPro" id="IPR043128">
    <property type="entry name" value="Rev_trsase/Diguanyl_cyclase"/>
</dbReference>
<dbReference type="AlphaFoldDB" id="A0A0A9C297"/>
<feature type="domain" description="Reverse transcriptase" evidence="1">
    <location>
        <begin position="21"/>
        <end position="105"/>
    </location>
</feature>
<protein>
    <recommendedName>
        <fullName evidence="1">Reverse transcriptase domain-containing protein</fullName>
    </recommendedName>
</protein>
<proteinExistence type="predicted"/>
<reference evidence="2" key="2">
    <citation type="journal article" date="2015" name="Data Brief">
        <title>Shoot transcriptome of the giant reed, Arundo donax.</title>
        <authorList>
            <person name="Barrero R.A."/>
            <person name="Guerrero F.D."/>
            <person name="Moolhuijzen P."/>
            <person name="Goolsby J.A."/>
            <person name="Tidwell J."/>
            <person name="Bellgard S.E."/>
            <person name="Bellgard M.I."/>
        </authorList>
    </citation>
    <scope>NUCLEOTIDE SEQUENCE</scope>
    <source>
        <tissue evidence="2">Shoot tissue taken approximately 20 cm above the soil surface</tissue>
    </source>
</reference>
<dbReference type="InterPro" id="IPR000477">
    <property type="entry name" value="RT_dom"/>
</dbReference>
<dbReference type="Gene3D" id="3.30.70.270">
    <property type="match status" value="1"/>
</dbReference>
<sequence>MLLHGLICRSSSAYSSTMLLVKKHDGSWRFCVDYRALNDKTVKDKFPIPVVDELLDELKGACFFTKLDLRSGYHQVHMFAGDIDKTAFRTHEGLFEFVVMPFGSQTHR</sequence>
<dbReference type="InterPro" id="IPR053134">
    <property type="entry name" value="RNA-dir_DNA_polymerase"/>
</dbReference>
<dbReference type="SUPFAM" id="SSF56672">
    <property type="entry name" value="DNA/RNA polymerases"/>
    <property type="match status" value="1"/>
</dbReference>
<name>A0A0A9C297_ARUDO</name>
<dbReference type="Gene3D" id="3.10.10.10">
    <property type="entry name" value="HIV Type 1 Reverse Transcriptase, subunit A, domain 1"/>
    <property type="match status" value="1"/>
</dbReference>